<evidence type="ECO:0000256" key="9">
    <source>
        <dbReference type="ARBA" id="ARBA00079296"/>
    </source>
</evidence>
<protein>
    <recommendedName>
        <fullName evidence="7">Putative peroxiredoxin</fullName>
    </recommendedName>
    <alternativeName>
        <fullName evidence="8">Thioredoxin reductase</fullName>
    </alternativeName>
    <alternativeName>
        <fullName evidence="9">Thioredoxin-dependent peroxiredoxin</fullName>
    </alternativeName>
</protein>
<dbReference type="GO" id="GO:0008379">
    <property type="term" value="F:thioredoxin peroxidase activity"/>
    <property type="evidence" value="ECO:0007669"/>
    <property type="project" value="InterPro"/>
</dbReference>
<evidence type="ECO:0000256" key="7">
    <source>
        <dbReference type="ARBA" id="ARBA00074156"/>
    </source>
</evidence>
<accession>A0A5N5QAY6</accession>
<dbReference type="GO" id="GO:0005739">
    <property type="term" value="C:mitochondrion"/>
    <property type="evidence" value="ECO:0007669"/>
    <property type="project" value="TreeGrafter"/>
</dbReference>
<evidence type="ECO:0000256" key="11">
    <source>
        <dbReference type="RuleBase" id="RU366011"/>
    </source>
</evidence>
<evidence type="ECO:0000313" key="13">
    <source>
        <dbReference type="EMBL" id="KAB5588824.1"/>
    </source>
</evidence>
<dbReference type="InterPro" id="IPR036249">
    <property type="entry name" value="Thioredoxin-like_sf"/>
</dbReference>
<evidence type="ECO:0000313" key="14">
    <source>
        <dbReference type="Proteomes" id="UP000383932"/>
    </source>
</evidence>
<comment type="caution">
    <text evidence="13">The sequence shown here is derived from an EMBL/GenBank/DDBJ whole genome shotgun (WGS) entry which is preliminary data.</text>
</comment>
<dbReference type="PROSITE" id="PS51352">
    <property type="entry name" value="THIOREDOXIN_2"/>
    <property type="match status" value="1"/>
</dbReference>
<comment type="function">
    <text evidence="11">Thiol-specific peroxidase that catalyzes the reduction of hydrogen peroxide and organic hydroperoxides to water and alcohols, respectively. Plays a role in cell protection against oxidative stress by detoxifying peroxides.</text>
</comment>
<feature type="domain" description="Thioredoxin" evidence="12">
    <location>
        <begin position="6"/>
        <end position="173"/>
    </location>
</feature>
<dbReference type="InterPro" id="IPR013740">
    <property type="entry name" value="Redoxin"/>
</dbReference>
<dbReference type="Pfam" id="PF08534">
    <property type="entry name" value="Redoxin"/>
    <property type="match status" value="1"/>
</dbReference>
<reference evidence="13 14" key="1">
    <citation type="journal article" date="2019" name="Fungal Biol. Biotechnol.">
        <title>Draft genome sequence of fastidious pathogen Ceratobasidium theobromae, which causes vascular-streak dieback in Theobroma cacao.</title>
        <authorList>
            <person name="Ali S.S."/>
            <person name="Asman A."/>
            <person name="Shao J."/>
            <person name="Firmansyah A.P."/>
            <person name="Susilo A.W."/>
            <person name="Rosmana A."/>
            <person name="McMahon P."/>
            <person name="Junaid M."/>
            <person name="Guest D."/>
            <person name="Kheng T.Y."/>
            <person name="Meinhardt L.W."/>
            <person name="Bailey B.A."/>
        </authorList>
    </citation>
    <scope>NUCLEOTIDE SEQUENCE [LARGE SCALE GENOMIC DNA]</scope>
    <source>
        <strain evidence="13 14">CT2</strain>
    </source>
</reference>
<comment type="similarity">
    <text evidence="1 11">Belongs to the peroxiredoxin family. Prx5 subfamily.</text>
</comment>
<evidence type="ECO:0000256" key="1">
    <source>
        <dbReference type="ARBA" id="ARBA00010505"/>
    </source>
</evidence>
<evidence type="ECO:0000256" key="4">
    <source>
        <dbReference type="ARBA" id="ARBA00023002"/>
    </source>
</evidence>
<evidence type="ECO:0000256" key="2">
    <source>
        <dbReference type="ARBA" id="ARBA00022559"/>
    </source>
</evidence>
<evidence type="ECO:0000256" key="5">
    <source>
        <dbReference type="ARBA" id="ARBA00023284"/>
    </source>
</evidence>
<dbReference type="GO" id="GO:0005777">
    <property type="term" value="C:peroxisome"/>
    <property type="evidence" value="ECO:0007669"/>
    <property type="project" value="TreeGrafter"/>
</dbReference>
<dbReference type="GO" id="GO:0042744">
    <property type="term" value="P:hydrogen peroxide catabolic process"/>
    <property type="evidence" value="ECO:0007669"/>
    <property type="project" value="TreeGrafter"/>
</dbReference>
<keyword evidence="14" id="KW-1185">Reference proteome</keyword>
<dbReference type="GO" id="GO:0045454">
    <property type="term" value="P:cell redox homeostasis"/>
    <property type="evidence" value="ECO:0007669"/>
    <property type="project" value="TreeGrafter"/>
</dbReference>
<dbReference type="EMBL" id="SSOP01000363">
    <property type="protein sequence ID" value="KAB5588824.1"/>
    <property type="molecule type" value="Genomic_DNA"/>
</dbReference>
<evidence type="ECO:0000256" key="10">
    <source>
        <dbReference type="PIRSR" id="PIRSR637944-1"/>
    </source>
</evidence>
<dbReference type="InterPro" id="IPR037944">
    <property type="entry name" value="PRX5-like"/>
</dbReference>
<keyword evidence="3 11" id="KW-0049">Antioxidant</keyword>
<comment type="subunit">
    <text evidence="6">Homodimer; disulfide-linked, upon oxidation.</text>
</comment>
<dbReference type="InterPro" id="IPR013766">
    <property type="entry name" value="Thioredoxin_domain"/>
</dbReference>
<dbReference type="OrthoDB" id="195498at2759"/>
<evidence type="ECO:0000256" key="6">
    <source>
        <dbReference type="ARBA" id="ARBA00063543"/>
    </source>
</evidence>
<dbReference type="AlphaFoldDB" id="A0A5N5QAY6"/>
<evidence type="ECO:0000256" key="8">
    <source>
        <dbReference type="ARBA" id="ARBA00076301"/>
    </source>
</evidence>
<dbReference type="CDD" id="cd03013">
    <property type="entry name" value="PRX5_like"/>
    <property type="match status" value="1"/>
</dbReference>
<dbReference type="PANTHER" id="PTHR10430">
    <property type="entry name" value="PEROXIREDOXIN"/>
    <property type="match status" value="1"/>
</dbReference>
<organism evidence="13 14">
    <name type="scientific">Ceratobasidium theobromae</name>
    <dbReference type="NCBI Taxonomy" id="1582974"/>
    <lineage>
        <taxon>Eukaryota</taxon>
        <taxon>Fungi</taxon>
        <taxon>Dikarya</taxon>
        <taxon>Basidiomycota</taxon>
        <taxon>Agaricomycotina</taxon>
        <taxon>Agaricomycetes</taxon>
        <taxon>Cantharellales</taxon>
        <taxon>Ceratobasidiaceae</taxon>
        <taxon>Ceratobasidium</taxon>
    </lineage>
</organism>
<name>A0A5N5QAY6_9AGAM</name>
<keyword evidence="5 11" id="KW-0676">Redox-active center</keyword>
<keyword evidence="2 11" id="KW-0575">Peroxidase</keyword>
<dbReference type="FunFam" id="3.40.30.10:FF:000020">
    <property type="entry name" value="Peroxiredoxin"/>
    <property type="match status" value="1"/>
</dbReference>
<evidence type="ECO:0000259" key="12">
    <source>
        <dbReference type="PROSITE" id="PS51352"/>
    </source>
</evidence>
<dbReference type="Gene3D" id="3.40.30.10">
    <property type="entry name" value="Glutaredoxin"/>
    <property type="match status" value="1"/>
</dbReference>
<feature type="active site" description="Cysteine sulfenic acid (-SOH) intermediate" evidence="10">
    <location>
        <position position="61"/>
    </location>
</feature>
<dbReference type="Proteomes" id="UP000383932">
    <property type="component" value="Unassembled WGS sequence"/>
</dbReference>
<dbReference type="GO" id="GO:0034599">
    <property type="term" value="P:cellular response to oxidative stress"/>
    <property type="evidence" value="ECO:0007669"/>
    <property type="project" value="InterPro"/>
</dbReference>
<gene>
    <name evidence="13" type="ORF">CTheo_7734</name>
</gene>
<keyword evidence="4 11" id="KW-0560">Oxidoreductase</keyword>
<proteinExistence type="inferred from homology"/>
<dbReference type="PANTHER" id="PTHR10430:SF16">
    <property type="entry name" value="PEROXIREDOXIN-5, MITOCHONDRIAL"/>
    <property type="match status" value="1"/>
</dbReference>
<sequence length="173" mass="18608">MSEIKIKVGDTIPEGTFSTVLWTPALKDGSACGTPSKINTNEWKGKKVVLFSVPGAFTPTCHVNHLPAYIKRHDEFKAKGVDVVACIAANDPFVLSGWGRVENAEDKVLFLTDTNAEWSKELGLDVDLSGHGLGIRTSRYLLIIDDLVVKHVALEPNPGAVAVSGAENALENL</sequence>
<evidence type="ECO:0000256" key="3">
    <source>
        <dbReference type="ARBA" id="ARBA00022862"/>
    </source>
</evidence>
<dbReference type="SUPFAM" id="SSF52833">
    <property type="entry name" value="Thioredoxin-like"/>
    <property type="match status" value="1"/>
</dbReference>